<feature type="compositionally biased region" description="Low complexity" evidence="1">
    <location>
        <begin position="30"/>
        <end position="41"/>
    </location>
</feature>
<feature type="compositionally biased region" description="Polar residues" evidence="1">
    <location>
        <begin position="14"/>
        <end position="29"/>
    </location>
</feature>
<evidence type="ECO:0000256" key="1">
    <source>
        <dbReference type="SAM" id="MobiDB-lite"/>
    </source>
</evidence>
<feature type="compositionally biased region" description="Basic and acidic residues" evidence="1">
    <location>
        <begin position="1"/>
        <end position="13"/>
    </location>
</feature>
<evidence type="ECO:0000313" key="3">
    <source>
        <dbReference type="Proteomes" id="UP001285908"/>
    </source>
</evidence>
<reference evidence="2 3" key="1">
    <citation type="journal article" date="2023" name="Mol. Phylogenet. Evol.">
        <title>Genome-scale phylogeny and comparative genomics of the fungal order Sordariales.</title>
        <authorList>
            <person name="Hensen N."/>
            <person name="Bonometti L."/>
            <person name="Westerberg I."/>
            <person name="Brannstrom I.O."/>
            <person name="Guillou S."/>
            <person name="Cros-Aarteil S."/>
            <person name="Calhoun S."/>
            <person name="Haridas S."/>
            <person name="Kuo A."/>
            <person name="Mondo S."/>
            <person name="Pangilinan J."/>
            <person name="Riley R."/>
            <person name="LaButti K."/>
            <person name="Andreopoulos B."/>
            <person name="Lipzen A."/>
            <person name="Chen C."/>
            <person name="Yan M."/>
            <person name="Daum C."/>
            <person name="Ng V."/>
            <person name="Clum A."/>
            <person name="Steindorff A."/>
            <person name="Ohm R.A."/>
            <person name="Martin F."/>
            <person name="Silar P."/>
            <person name="Natvig D.O."/>
            <person name="Lalanne C."/>
            <person name="Gautier V."/>
            <person name="Ament-Velasquez S.L."/>
            <person name="Kruys A."/>
            <person name="Hutchinson M.I."/>
            <person name="Powell A.J."/>
            <person name="Barry K."/>
            <person name="Miller A.N."/>
            <person name="Grigoriev I.V."/>
            <person name="Debuchy R."/>
            <person name="Gladieux P."/>
            <person name="Hiltunen Thoren M."/>
            <person name="Johannesson H."/>
        </authorList>
    </citation>
    <scope>NUCLEOTIDE SEQUENCE [LARGE SCALE GENOMIC DNA]</scope>
    <source>
        <strain evidence="2 3">FGSC 10403</strain>
    </source>
</reference>
<accession>A0AAJ0I2G4</accession>
<feature type="compositionally biased region" description="Basic residues" evidence="1">
    <location>
        <begin position="158"/>
        <end position="169"/>
    </location>
</feature>
<dbReference type="AlphaFoldDB" id="A0AAJ0I2G4"/>
<dbReference type="RefSeq" id="XP_062690042.1">
    <property type="nucleotide sequence ID" value="XM_062835367.1"/>
</dbReference>
<name>A0AAJ0I2G4_9PEZI</name>
<sequence length="296" mass="31421">ISNIKREPSDRKSTMSTPATSPTKTSQRETLTSTAPTALTTNPDPNPSELLDLPTLTDTFSQVTLKLSALASVVAQGGSIAVATGCTATVAERNSIPGASSILSLAEVAELQTIRRVLDTATEVYTRVRREMRQLSKQHHKSSEIVRGRLVSLQAKNPRSKHHRRKFRGGRMTGGRADSNIAAGSIGSQLPNFGPDLIPKNHRGSVGDLLRGTGLEGVQNSTSTLAGNLANGKDAGFLPDLAQTHKSSVGGSQQTPKHDFGDGEGREETVVLGGKEEQHSVGSMPSSDSRECPRVR</sequence>
<keyword evidence="3" id="KW-1185">Reference proteome</keyword>
<feature type="region of interest" description="Disordered" evidence="1">
    <location>
        <begin position="155"/>
        <end position="177"/>
    </location>
</feature>
<dbReference type="EMBL" id="JAULSX010000007">
    <property type="protein sequence ID" value="KAK3487915.1"/>
    <property type="molecule type" value="Genomic_DNA"/>
</dbReference>
<feature type="compositionally biased region" description="Basic and acidic residues" evidence="1">
    <location>
        <begin position="256"/>
        <end position="279"/>
    </location>
</feature>
<comment type="caution">
    <text evidence="2">The sequence shown here is derived from an EMBL/GenBank/DDBJ whole genome shotgun (WGS) entry which is preliminary data.</text>
</comment>
<evidence type="ECO:0000313" key="2">
    <source>
        <dbReference type="EMBL" id="KAK3487915.1"/>
    </source>
</evidence>
<feature type="region of interest" description="Disordered" evidence="1">
    <location>
        <begin position="1"/>
        <end position="48"/>
    </location>
</feature>
<dbReference type="Proteomes" id="UP001285908">
    <property type="component" value="Unassembled WGS sequence"/>
</dbReference>
<dbReference type="GeneID" id="87872989"/>
<organism evidence="2 3">
    <name type="scientific">Neurospora hispaniola</name>
    <dbReference type="NCBI Taxonomy" id="588809"/>
    <lineage>
        <taxon>Eukaryota</taxon>
        <taxon>Fungi</taxon>
        <taxon>Dikarya</taxon>
        <taxon>Ascomycota</taxon>
        <taxon>Pezizomycotina</taxon>
        <taxon>Sordariomycetes</taxon>
        <taxon>Sordariomycetidae</taxon>
        <taxon>Sordariales</taxon>
        <taxon>Sordariaceae</taxon>
        <taxon>Neurospora</taxon>
    </lineage>
</organism>
<feature type="non-terminal residue" evidence="2">
    <location>
        <position position="1"/>
    </location>
</feature>
<proteinExistence type="predicted"/>
<feature type="compositionally biased region" description="Polar residues" evidence="1">
    <location>
        <begin position="244"/>
        <end position="255"/>
    </location>
</feature>
<feature type="region of interest" description="Disordered" evidence="1">
    <location>
        <begin position="236"/>
        <end position="296"/>
    </location>
</feature>
<gene>
    <name evidence="2" type="ORF">B0T23DRAFT_323637</name>
</gene>
<protein>
    <submittedName>
        <fullName evidence="2">Uncharacterized protein</fullName>
    </submittedName>
</protein>